<name>A0A2H1VKL0_SPOFR</name>
<dbReference type="AlphaFoldDB" id="A0A2H1VKL0"/>
<dbReference type="EMBL" id="ODYU01003046">
    <property type="protein sequence ID" value="SOQ41331.1"/>
    <property type="molecule type" value="Genomic_DNA"/>
</dbReference>
<sequence length="161" mass="17760">MTASLVEWSQVRLQGVSGSIPGSGEVILGFFLFFDNFSVVARSLELCPVYGNRLTPHYMELMGENHPITYPALGETRGSVRILLTKTTPFLLLIFGAGAPTEYLLIPYSNHFSKPLDYTLSESLDFFKGGKSSNDFSRQGEARGSVRLLLTKNHPVPTPAF</sequence>
<reference evidence="1" key="1">
    <citation type="submission" date="2016-07" db="EMBL/GenBank/DDBJ databases">
        <authorList>
            <person name="Bretaudeau A."/>
        </authorList>
    </citation>
    <scope>NUCLEOTIDE SEQUENCE</scope>
    <source>
        <strain evidence="1">Rice</strain>
        <tissue evidence="1">Whole body</tissue>
    </source>
</reference>
<protein>
    <submittedName>
        <fullName evidence="1">SFRICE_018861</fullName>
    </submittedName>
</protein>
<accession>A0A2H1VKL0</accession>
<proteinExistence type="predicted"/>
<organism evidence="1">
    <name type="scientific">Spodoptera frugiperda</name>
    <name type="common">Fall armyworm</name>
    <dbReference type="NCBI Taxonomy" id="7108"/>
    <lineage>
        <taxon>Eukaryota</taxon>
        <taxon>Metazoa</taxon>
        <taxon>Ecdysozoa</taxon>
        <taxon>Arthropoda</taxon>
        <taxon>Hexapoda</taxon>
        <taxon>Insecta</taxon>
        <taxon>Pterygota</taxon>
        <taxon>Neoptera</taxon>
        <taxon>Endopterygota</taxon>
        <taxon>Lepidoptera</taxon>
        <taxon>Glossata</taxon>
        <taxon>Ditrysia</taxon>
        <taxon>Noctuoidea</taxon>
        <taxon>Noctuidae</taxon>
        <taxon>Amphipyrinae</taxon>
        <taxon>Spodoptera</taxon>
    </lineage>
</organism>
<gene>
    <name evidence="1" type="ORF">SFRICE_018861</name>
</gene>
<evidence type="ECO:0000313" key="1">
    <source>
        <dbReference type="EMBL" id="SOQ41331.1"/>
    </source>
</evidence>